<evidence type="ECO:0000256" key="1">
    <source>
        <dbReference type="SAM" id="MobiDB-lite"/>
    </source>
</evidence>
<organism evidence="2 3">
    <name type="scientific">Homarus americanus</name>
    <name type="common">American lobster</name>
    <dbReference type="NCBI Taxonomy" id="6706"/>
    <lineage>
        <taxon>Eukaryota</taxon>
        <taxon>Metazoa</taxon>
        <taxon>Ecdysozoa</taxon>
        <taxon>Arthropoda</taxon>
        <taxon>Crustacea</taxon>
        <taxon>Multicrustacea</taxon>
        <taxon>Malacostraca</taxon>
        <taxon>Eumalacostraca</taxon>
        <taxon>Eucarida</taxon>
        <taxon>Decapoda</taxon>
        <taxon>Pleocyemata</taxon>
        <taxon>Astacidea</taxon>
        <taxon>Nephropoidea</taxon>
        <taxon>Nephropidae</taxon>
        <taxon>Homarus</taxon>
    </lineage>
</organism>
<proteinExistence type="predicted"/>
<reference evidence="2" key="1">
    <citation type="journal article" date="2021" name="Sci. Adv.">
        <title>The American lobster genome reveals insights on longevity, neural, and immune adaptations.</title>
        <authorList>
            <person name="Polinski J.M."/>
            <person name="Zimin A.V."/>
            <person name="Clark K.F."/>
            <person name="Kohn A.B."/>
            <person name="Sadowski N."/>
            <person name="Timp W."/>
            <person name="Ptitsyn A."/>
            <person name="Khanna P."/>
            <person name="Romanova D.Y."/>
            <person name="Williams P."/>
            <person name="Greenwood S.J."/>
            <person name="Moroz L.L."/>
            <person name="Walt D.R."/>
            <person name="Bodnar A.G."/>
        </authorList>
    </citation>
    <scope>NUCLEOTIDE SEQUENCE</scope>
    <source>
        <strain evidence="2">GMGI-L3</strain>
    </source>
</reference>
<dbReference type="OrthoDB" id="10562360at2759"/>
<protein>
    <submittedName>
        <fullName evidence="2">Uncharacterized protein</fullName>
    </submittedName>
</protein>
<dbReference type="AlphaFoldDB" id="A0A8J5N7J5"/>
<feature type="compositionally biased region" description="Basic and acidic residues" evidence="1">
    <location>
        <begin position="133"/>
        <end position="159"/>
    </location>
</feature>
<accession>A0A8J5N7J5</accession>
<evidence type="ECO:0000313" key="2">
    <source>
        <dbReference type="EMBL" id="KAG7174667.1"/>
    </source>
</evidence>
<feature type="region of interest" description="Disordered" evidence="1">
    <location>
        <begin position="118"/>
        <end position="169"/>
    </location>
</feature>
<keyword evidence="3" id="KW-1185">Reference proteome</keyword>
<evidence type="ECO:0000313" key="3">
    <source>
        <dbReference type="Proteomes" id="UP000747542"/>
    </source>
</evidence>
<sequence length="283" mass="31364">MFHPRFPGPPCGPVGFHDPRGCHSHRPPFRPPPFMGRGGFAGHRPHGPHNRPLMPHHHPFGPPPHMCPLFGGHTRGGRGRHGMGSAALIAATYFLGRHMWHAVDPHFQDDLEEFVPPYGAEHFPPRPVYAEPRNAEKNRHAESSDHHMDEDEKSPRQPNDEAEEQEQLQTCDMNSDDLWVAVGSEVWTVEVALGPFAANEVKVDSDGQTSVEVHAAHYHGDCLVASMMHRLPPPPCAAPFTISHAHTPPIALITARKALCPYTTDAEKDLAQPNADHTNEKKM</sequence>
<dbReference type="Proteomes" id="UP000747542">
    <property type="component" value="Unassembled WGS sequence"/>
</dbReference>
<name>A0A8J5N7J5_HOMAM</name>
<dbReference type="EMBL" id="JAHLQT010007499">
    <property type="protein sequence ID" value="KAG7174667.1"/>
    <property type="molecule type" value="Genomic_DNA"/>
</dbReference>
<gene>
    <name evidence="2" type="ORF">Hamer_G015803</name>
</gene>
<comment type="caution">
    <text evidence="2">The sequence shown here is derived from an EMBL/GenBank/DDBJ whole genome shotgun (WGS) entry which is preliminary data.</text>
</comment>